<reference evidence="4" key="1">
    <citation type="journal article" date="2019" name="Int. J. Syst. Evol. Microbiol.">
        <title>The Global Catalogue of Microorganisms (GCM) 10K type strain sequencing project: providing services to taxonomists for standard genome sequencing and annotation.</title>
        <authorList>
            <consortium name="The Broad Institute Genomics Platform"/>
            <consortium name="The Broad Institute Genome Sequencing Center for Infectious Disease"/>
            <person name="Wu L."/>
            <person name="Ma J."/>
        </authorList>
    </citation>
    <scope>NUCLEOTIDE SEQUENCE [LARGE SCALE GENOMIC DNA]</scope>
    <source>
        <strain evidence="4">NBRC 108894</strain>
    </source>
</reference>
<dbReference type="InterPro" id="IPR046112">
    <property type="entry name" value="DUF6049"/>
</dbReference>
<proteinExistence type="predicted"/>
<feature type="region of interest" description="Disordered" evidence="1">
    <location>
        <begin position="359"/>
        <end position="398"/>
    </location>
</feature>
<dbReference type="Proteomes" id="UP001157034">
    <property type="component" value="Unassembled WGS sequence"/>
</dbReference>
<name>A0ABQ6K6K7_9MICO</name>
<protein>
    <submittedName>
        <fullName evidence="3">Uncharacterized protein</fullName>
    </submittedName>
</protein>
<dbReference type="Pfam" id="PF19516">
    <property type="entry name" value="DUF6049"/>
    <property type="match status" value="1"/>
</dbReference>
<keyword evidence="2" id="KW-1133">Transmembrane helix</keyword>
<keyword evidence="2" id="KW-0472">Membrane</keyword>
<evidence type="ECO:0000256" key="1">
    <source>
        <dbReference type="SAM" id="MobiDB-lite"/>
    </source>
</evidence>
<dbReference type="RefSeq" id="WP_284253991.1">
    <property type="nucleotide sequence ID" value="NZ_BSVB01000001.1"/>
</dbReference>
<organism evidence="3 4">
    <name type="scientific">Pseudolysinimonas kribbensis</name>
    <dbReference type="NCBI Taxonomy" id="433641"/>
    <lineage>
        <taxon>Bacteria</taxon>
        <taxon>Bacillati</taxon>
        <taxon>Actinomycetota</taxon>
        <taxon>Actinomycetes</taxon>
        <taxon>Micrococcales</taxon>
        <taxon>Microbacteriaceae</taxon>
        <taxon>Pseudolysinimonas</taxon>
    </lineage>
</organism>
<keyword evidence="2" id="KW-0812">Transmembrane</keyword>
<feature type="transmembrane region" description="Helical" evidence="2">
    <location>
        <begin position="332"/>
        <end position="351"/>
    </location>
</feature>
<comment type="caution">
    <text evidence="3">The sequence shown here is derived from an EMBL/GenBank/DDBJ whole genome shotgun (WGS) entry which is preliminary data.</text>
</comment>
<feature type="compositionally biased region" description="Low complexity" evidence="1">
    <location>
        <begin position="379"/>
        <end position="389"/>
    </location>
</feature>
<sequence length="398" mass="40371">MLAGDYVTTDVAWPAPGTVSTADLGPLRDAGFHSVLLSSRNVSATTTARVRLDGIDGLISDDGLSEIARQAVESLGDAALQQGLQRLDTALDGMAAVAPGRSVIATLDRGWSVGATHVHELLQNIDQESSAQSVGLAAVLAGPAADAKVVDGSVPAAGAALVGEVVGTVAPEAAFATIAGDQATKITAPRRLQLLSTMSVAWVESATGWAERLQSYLASSSALLAKVKIVHGSSVLVTAANTTIPVTVSNALSVPVTVLVNVAPRRATLHVGGADVQLKIEPDATARALVPAQAISPGTVLATISLHSAADPSVAIGARDTMTVNLRPSWEGIGTGVIVVLLALVFGGGIVRQVLRRRRNRAASVDNDDKAPGDDDPGDGPATDAAPDAAPHDPGSRT</sequence>
<gene>
    <name evidence="3" type="ORF">GCM10025881_20020</name>
</gene>
<dbReference type="EMBL" id="BSVB01000001">
    <property type="protein sequence ID" value="GMA95178.1"/>
    <property type="molecule type" value="Genomic_DNA"/>
</dbReference>
<keyword evidence="4" id="KW-1185">Reference proteome</keyword>
<accession>A0ABQ6K6K7</accession>
<evidence type="ECO:0000313" key="3">
    <source>
        <dbReference type="EMBL" id="GMA95178.1"/>
    </source>
</evidence>
<evidence type="ECO:0000256" key="2">
    <source>
        <dbReference type="SAM" id="Phobius"/>
    </source>
</evidence>
<evidence type="ECO:0000313" key="4">
    <source>
        <dbReference type="Proteomes" id="UP001157034"/>
    </source>
</evidence>